<reference evidence="21 22" key="6">
    <citation type="submission" date="2018-12" db="EMBL/GenBank/DDBJ databases">
        <title>Food and Water Safety Consortium.</title>
        <authorList>
            <person name="Tyson S."/>
            <person name="Peterson C.-L."/>
            <person name="Olson A."/>
            <person name="Tyler S."/>
            <person name="Cabral J."/>
            <person name="Lynch T."/>
            <person name="Knox N."/>
            <person name="Van Domselaar G."/>
            <person name="Graham M."/>
        </authorList>
    </citation>
    <scope>NUCLEOTIDE SEQUENCE [LARGE SCALE GENOMIC DNA]</scope>
    <source>
        <strain evidence="16 22">FWSEC0384</strain>
        <strain evidence="15 21">FWSEC0419</strain>
    </source>
</reference>
<feature type="transmembrane region" description="Helical" evidence="6">
    <location>
        <begin position="297"/>
        <end position="316"/>
    </location>
</feature>
<dbReference type="SUPFAM" id="SSF141868">
    <property type="entry name" value="EAL domain-like"/>
    <property type="match status" value="1"/>
</dbReference>
<dbReference type="Proteomes" id="UP000281900">
    <property type="component" value="Chromosome"/>
</dbReference>
<reference evidence="12 18" key="8">
    <citation type="submission" date="2020-06" db="EMBL/GenBank/DDBJ databases">
        <title>Genomic analysis of Escherichia coli Ec98 resistant to antibiotic.</title>
        <authorList>
            <person name="Campos L."/>
        </authorList>
    </citation>
    <scope>NUCLEOTIDE SEQUENCE [LARGE SCALE GENOMIC DNA]</scope>
    <source>
        <strain evidence="12 18">UFU_EC98</strain>
    </source>
</reference>
<evidence type="ECO:0000313" key="18">
    <source>
        <dbReference type="Proteomes" id="UP000225264"/>
    </source>
</evidence>
<reference evidence="10 24" key="7">
    <citation type="submission" date="2019-04" db="EMBL/GenBank/DDBJ databases">
        <authorList>
            <consortium name="NARMS: The National Antimicrobial Resistance Monitoring System"/>
        </authorList>
    </citation>
    <scope>NUCLEOTIDE SEQUENCE [LARGE SCALE GENOMIC DNA]</scope>
    <source>
        <strain evidence="10 24">FSIS11919500</strain>
    </source>
</reference>
<accession>A0A066QAC4</accession>
<comment type="subcellular location">
    <subcellularLocation>
        <location evidence="1">Cell membrane</location>
        <topology evidence="1">Multi-pass membrane protein</topology>
    </subcellularLocation>
</comment>
<feature type="transmembrane region" description="Helical" evidence="6">
    <location>
        <begin position="85"/>
        <end position="106"/>
    </location>
</feature>
<dbReference type="InterPro" id="IPR001633">
    <property type="entry name" value="EAL_dom"/>
</dbReference>
<evidence type="ECO:0000256" key="1">
    <source>
        <dbReference type="ARBA" id="ARBA00004651"/>
    </source>
</evidence>
<evidence type="ECO:0000313" key="17">
    <source>
        <dbReference type="Proteomes" id="UP000184077"/>
    </source>
</evidence>
<evidence type="ECO:0000256" key="3">
    <source>
        <dbReference type="ARBA" id="ARBA00022692"/>
    </source>
</evidence>
<dbReference type="EMBL" id="AP018802">
    <property type="protein sequence ID" value="BBF54629.1"/>
    <property type="molecule type" value="Genomic_DNA"/>
</dbReference>
<dbReference type="Proteomes" id="UP000528504">
    <property type="component" value="Unassembled WGS sequence"/>
</dbReference>
<feature type="domain" description="EAL" evidence="7">
    <location>
        <begin position="493"/>
        <end position="744"/>
    </location>
</feature>
<evidence type="ECO:0000313" key="8">
    <source>
        <dbReference type="EMBL" id="ATP25503.1"/>
    </source>
</evidence>
<dbReference type="CDD" id="cd01948">
    <property type="entry name" value="EAL"/>
    <property type="match status" value="1"/>
</dbReference>
<evidence type="ECO:0000256" key="5">
    <source>
        <dbReference type="ARBA" id="ARBA00023136"/>
    </source>
</evidence>
<dbReference type="InterPro" id="IPR000160">
    <property type="entry name" value="GGDEF_dom"/>
</dbReference>
<dbReference type="EMBL" id="MOHC01000001">
    <property type="protein sequence ID" value="OJN41596.1"/>
    <property type="molecule type" value="Genomic_DNA"/>
</dbReference>
<gene>
    <name evidence="11" type="primary">pdeF</name>
    <name evidence="9" type="synonym">yfgF</name>
    <name evidence="13" type="ORF">BK300_02525</name>
    <name evidence="16" type="ORF">C9160_05150</name>
    <name evidence="15" type="ORF">C9194_02930</name>
    <name evidence="11" type="ORF">CF22_000399</name>
    <name evidence="12" type="ORF">CQ842_00440</name>
    <name evidence="8" type="ORF">CQ842_18765</name>
    <name evidence="14" type="ORF">DIV22_31885</name>
    <name evidence="9" type="ORF">E2863_03158</name>
    <name evidence="10" type="ORF">E5H86_00745</name>
</gene>
<dbReference type="InterPro" id="IPR050706">
    <property type="entry name" value="Cyclic-di-GMP_PDE-like"/>
</dbReference>
<organism evidence="11 23">
    <name type="scientific">Escherichia coli</name>
    <dbReference type="NCBI Taxonomy" id="562"/>
    <lineage>
        <taxon>Bacteria</taxon>
        <taxon>Pseudomonadati</taxon>
        <taxon>Pseudomonadota</taxon>
        <taxon>Gammaproteobacteria</taxon>
        <taxon>Enterobacterales</taxon>
        <taxon>Enterobacteriaceae</taxon>
        <taxon>Escherichia</taxon>
    </lineage>
</organism>
<keyword evidence="2" id="KW-1003">Cell membrane</keyword>
<sequence>MKLNATYIKIRDKWWGLPLFLPSLILPIFAHINTFAHISSGEVFLFYLPLALMISMMMFFSWAALPGITLGIFVRKYAELGFYETLSLTANFIIIIILCWGGYRVFTPRRNNVSHGDTRLISQRIFWQIVFPATLFLILFQFAAFVGLLASRENLVGVMPFNLGTLINYQALLVGNLIGVPLCYFIIRVVRNPFYLRSYYSQLKQQVDAKVTKKEFALWLLALGALLLLLCMPLNEKSTIFSTNYTLSLLLPLMMWGAMRYGYKLISLLWAVVLMISIHSYQNYIPIYPGYTTQLTITSSSYLVFSFIVNYMAVLATRQRAVVRRIQRLAYVDPVVHLPNVRALNRALRDAPWSALCYLRIPGMEMLVKNYGIMLRIQYKQKLSHWLSPLLEPGEDVYQLSGNDLALRLNTESHQERITALDSHLKQFRFFWDGMPMQPQIGVSYCYVRSPVNHIYLLLGELNTVAELSIVTNAPENMQRRGAMYLQRELKDKVAMMNRLQQALEHNHFFLMAQPITGMRGDVYHEILLRMKGENDELIGPDSFLPVAHEFGLSSSIDMWVIEHTLQFMAENRAKMPAHRFAINLSPTSVCQARFPVEVSQLLDKYQIEAWQLIFEVTESNALTNVKQAQITLQHLQELGCQIAIDDFGTGYASYARLKNVNADLLKIDGSFIRNIVSNSLDYQIVASICHLARMKKMRVVAEYVENEEIREAVLSLGIDYMQGYLIGKPQPLIDTLNEIEPIRESA</sequence>
<evidence type="ECO:0000313" key="16">
    <source>
        <dbReference type="EMBL" id="TJH24028.1"/>
    </source>
</evidence>
<evidence type="ECO:0000313" key="19">
    <source>
        <dbReference type="Proteomes" id="UP000248865"/>
    </source>
</evidence>
<dbReference type="OMA" id="WDGMPLQ"/>
<dbReference type="Proteomes" id="UP000248865">
    <property type="component" value="Unassembled WGS sequence"/>
</dbReference>
<evidence type="ECO:0000313" key="10">
    <source>
        <dbReference type="EMBL" id="EFC2244354.1"/>
    </source>
</evidence>
<dbReference type="EMBL" id="AASEPP010000001">
    <property type="protein sequence ID" value="EFC2244354.1"/>
    <property type="molecule type" value="Genomic_DNA"/>
</dbReference>
<dbReference type="InterPro" id="IPR007895">
    <property type="entry name" value="MASE1"/>
</dbReference>
<dbReference type="SMART" id="SM00052">
    <property type="entry name" value="EAL"/>
    <property type="match status" value="1"/>
</dbReference>
<dbReference type="EMBL" id="AATJQG010000001">
    <property type="protein sequence ID" value="EFM0514467.1"/>
    <property type="molecule type" value="Genomic_DNA"/>
</dbReference>
<keyword evidence="3 6" id="KW-0812">Transmembrane</keyword>
<dbReference type="Proteomes" id="UP000306700">
    <property type="component" value="Unassembled WGS sequence"/>
</dbReference>
<keyword evidence="5 6" id="KW-0472">Membrane</keyword>
<keyword evidence="4 6" id="KW-1133">Transmembrane helix</keyword>
<feature type="transmembrane region" description="Helical" evidence="6">
    <location>
        <begin position="44"/>
        <end position="65"/>
    </location>
</feature>
<dbReference type="Proteomes" id="UP000305093">
    <property type="component" value="Unassembled WGS sequence"/>
</dbReference>
<evidence type="ECO:0000313" key="9">
    <source>
        <dbReference type="EMBL" id="BBF54629.1"/>
    </source>
</evidence>
<reference evidence="11 23" key="5">
    <citation type="submission" date="2018-08" db="EMBL/GenBank/DDBJ databases">
        <authorList>
            <consortium name="GenomeTrakr network: Whole genome sequencing for foodborne pathogen traceback"/>
        </authorList>
    </citation>
    <scope>NUCLEOTIDE SEQUENCE [LARGE SCALE GENOMIC DNA]</scope>
    <source>
        <strain evidence="11 23">AZ-TG60901</strain>
    </source>
</reference>
<name>A0A066QAC4_ECOLX</name>
<dbReference type="PROSITE" id="PS50883">
    <property type="entry name" value="EAL"/>
    <property type="match status" value="1"/>
</dbReference>
<evidence type="ECO:0000313" key="15">
    <source>
        <dbReference type="EMBL" id="TJF71393.1"/>
    </source>
</evidence>
<evidence type="ECO:0000313" key="12">
    <source>
        <dbReference type="EMBL" id="MBZ4691519.1"/>
    </source>
</evidence>
<evidence type="ECO:0000313" key="11">
    <source>
        <dbReference type="EMBL" id="EFM0514467.1"/>
    </source>
</evidence>
<protein>
    <submittedName>
        <fullName evidence="9">Cyclic-di-GMP phosphodiesterase</fullName>
    </submittedName>
    <submittedName>
        <fullName evidence="11">Cyclic-guanylate-specific phosphodiesterase PdeF</fullName>
        <ecNumber evidence="11">3.1.4.52</ecNumber>
    </submittedName>
    <submittedName>
        <fullName evidence="8">Sensor domain-containing phosphodiesterase</fullName>
    </submittedName>
</protein>
<reference evidence="14 19" key="3">
    <citation type="submission" date="2018-05" db="EMBL/GenBank/DDBJ databases">
        <title>Genomic sequencing of EHEC O26 New European Clone.</title>
        <authorList>
            <person name="Karnisova L."/>
            <person name="Nunvar J."/>
            <person name="Marejkova M."/>
            <person name="Mellmann A."/>
            <person name="Drevinek P."/>
            <person name="Blahova K."/>
            <person name="Bielaszewska M."/>
        </authorList>
    </citation>
    <scope>NUCLEOTIDE SEQUENCE [LARGE SCALE GENOMIC DNA]</scope>
    <source>
        <strain evidence="14 19">14-391</strain>
    </source>
</reference>
<evidence type="ECO:0000313" key="14">
    <source>
        <dbReference type="EMBL" id="PZZ53709.1"/>
    </source>
</evidence>
<keyword evidence="11" id="KW-0378">Hydrolase</keyword>
<dbReference type="PANTHER" id="PTHR33121:SF64">
    <property type="entry name" value="CYCLIC DI-GMP PHOSPHODIESTERASE PDEF"/>
    <property type="match status" value="1"/>
</dbReference>
<evidence type="ECO:0000256" key="4">
    <source>
        <dbReference type="ARBA" id="ARBA00022989"/>
    </source>
</evidence>
<feature type="transmembrane region" description="Helical" evidence="6">
    <location>
        <begin position="14"/>
        <end position="32"/>
    </location>
</feature>
<dbReference type="Proteomes" id="UP000531916">
    <property type="component" value="Unassembled WGS sequence"/>
</dbReference>
<dbReference type="EMBL" id="JACCJF010000001">
    <property type="protein sequence ID" value="MBZ4691519.1"/>
    <property type="molecule type" value="Genomic_DNA"/>
</dbReference>
<dbReference type="PANTHER" id="PTHR33121">
    <property type="entry name" value="CYCLIC DI-GMP PHOSPHODIESTERASE PDEF"/>
    <property type="match status" value="1"/>
</dbReference>
<proteinExistence type="predicted"/>
<dbReference type="EMBL" id="CP024092">
    <property type="protein sequence ID" value="ATP25503.1"/>
    <property type="molecule type" value="Genomic_DNA"/>
</dbReference>
<evidence type="ECO:0000313" key="20">
    <source>
        <dbReference type="Proteomes" id="UP000281900"/>
    </source>
</evidence>
<evidence type="ECO:0000313" key="13">
    <source>
        <dbReference type="EMBL" id="OJN41596.1"/>
    </source>
</evidence>
<dbReference type="InterPro" id="IPR035919">
    <property type="entry name" value="EAL_sf"/>
</dbReference>
<reference evidence="9 20" key="4">
    <citation type="submission" date="2018-07" db="EMBL/GenBank/DDBJ databases">
        <title>Genomic analysis of colistin resistant EHEC isolated from cattle in Japan.</title>
        <authorList>
            <person name="Kusumoto M."/>
            <person name="Misumi W."/>
            <person name="Ogura Y."/>
            <person name="Hayashi T."/>
            <person name="Akiba M."/>
        </authorList>
    </citation>
    <scope>NUCLEOTIDE SEQUENCE [LARGE SCALE GENOMIC DNA]</scope>
    <source>
        <strain evidence="9 20">E2863</strain>
    </source>
</reference>
<dbReference type="EMBL" id="RRNI01000004">
    <property type="protein sequence ID" value="TJH24028.1"/>
    <property type="molecule type" value="Genomic_DNA"/>
</dbReference>
<feature type="transmembrane region" description="Helical" evidence="6">
    <location>
        <begin position="241"/>
        <end position="258"/>
    </location>
</feature>
<reference evidence="13 17" key="1">
    <citation type="submission" date="2016-10" db="EMBL/GenBank/DDBJ databases">
        <title>Comprehensive resistome analysis reveals the prevalence of NDM and MCR-1 in Chinese poultry production.</title>
        <authorList>
            <person name="Wang Y."/>
            <person name="Zhang R."/>
            <person name="Li J."/>
            <person name="Wu Z."/>
            <person name="Wenjuan Y."/>
            <person name="Schwarz S."/>
            <person name="Tyrrell J."/>
            <person name="Zheng Y."/>
            <person name="Wang S."/>
            <person name="Shen Z."/>
            <person name="Liu Z."/>
            <person name="Lei L."/>
            <person name="Li M."/>
            <person name="Zhang Q."/>
            <person name="Wu C."/>
            <person name="Zhang Q."/>
            <person name="Wu Y."/>
            <person name="Walsh T."/>
            <person name="Shen J."/>
        </authorList>
    </citation>
    <scope>NUCLEOTIDE SEQUENCE [LARGE SCALE GENOMIC DNA]</scope>
    <source>
        <strain evidence="13 17">574</strain>
    </source>
</reference>
<dbReference type="Proteomes" id="UP000225264">
    <property type="component" value="Unassembled WGS sequence"/>
</dbReference>
<dbReference type="RefSeq" id="WP_000772775.1">
    <property type="nucleotide sequence ID" value="NZ_AP018796.1"/>
</dbReference>
<evidence type="ECO:0000256" key="2">
    <source>
        <dbReference type="ARBA" id="ARBA00022475"/>
    </source>
</evidence>
<dbReference type="EMBL" id="RROO01000004">
    <property type="protein sequence ID" value="TJF71393.1"/>
    <property type="molecule type" value="Genomic_DNA"/>
</dbReference>
<feature type="transmembrane region" description="Helical" evidence="6">
    <location>
        <begin position="216"/>
        <end position="235"/>
    </location>
</feature>
<dbReference type="FunFam" id="3.20.20.450:FF:000011">
    <property type="entry name" value="Cyclic di-GMP phosphodiesterase YfgF"/>
    <property type="match status" value="1"/>
</dbReference>
<dbReference type="EMBL" id="QFSS01000584">
    <property type="protein sequence ID" value="PZZ53709.1"/>
    <property type="molecule type" value="Genomic_DNA"/>
</dbReference>
<evidence type="ECO:0000256" key="6">
    <source>
        <dbReference type="SAM" id="Phobius"/>
    </source>
</evidence>
<dbReference type="Proteomes" id="UP000184077">
    <property type="component" value="Unassembled WGS sequence"/>
</dbReference>
<evidence type="ECO:0000259" key="7">
    <source>
        <dbReference type="PROSITE" id="PS50883"/>
    </source>
</evidence>
<feature type="transmembrane region" description="Helical" evidence="6">
    <location>
        <begin position="265"/>
        <end position="285"/>
    </location>
</feature>
<feature type="transmembrane region" description="Helical" evidence="6">
    <location>
        <begin position="169"/>
        <end position="187"/>
    </location>
</feature>
<evidence type="ECO:0000313" key="23">
    <source>
        <dbReference type="Proteomes" id="UP000528504"/>
    </source>
</evidence>
<evidence type="ECO:0000313" key="21">
    <source>
        <dbReference type="Proteomes" id="UP000305093"/>
    </source>
</evidence>
<dbReference type="SMART" id="SM00267">
    <property type="entry name" value="GGDEF"/>
    <property type="match status" value="1"/>
</dbReference>
<dbReference type="EC" id="3.1.4.52" evidence="11"/>
<feature type="transmembrane region" description="Helical" evidence="6">
    <location>
        <begin position="126"/>
        <end position="149"/>
    </location>
</feature>
<dbReference type="GO" id="GO:0071111">
    <property type="term" value="F:cyclic-guanylate-specific phosphodiesterase activity"/>
    <property type="evidence" value="ECO:0007669"/>
    <property type="project" value="UniProtKB-EC"/>
</dbReference>
<reference evidence="8 18" key="2">
    <citation type="submission" date="2017-10" db="EMBL/GenBank/DDBJ databases">
        <title>Genome and in vitro analysis of Escherichia coli resistant to antibiotic.</title>
        <authorList>
            <person name="Pereira U.P."/>
            <person name="Facimoto C.T."/>
            <person name="Campos P.A."/>
            <person name="Araujo B.F."/>
            <person name="Royer S."/>
            <person name="Goncalves I.R."/>
            <person name="Ferreira M.L."/>
            <person name="Gontijo P."/>
            <person name="Ribas R.M."/>
        </authorList>
    </citation>
    <scope>NUCLEOTIDE SEQUENCE [LARGE SCALE GENOMIC DNA]</scope>
    <source>
        <strain evidence="8 18">UFU_EC98</strain>
    </source>
</reference>
<evidence type="ECO:0000313" key="22">
    <source>
        <dbReference type="Proteomes" id="UP000306700"/>
    </source>
</evidence>
<dbReference type="Pfam" id="PF00563">
    <property type="entry name" value="EAL"/>
    <property type="match status" value="1"/>
</dbReference>
<dbReference type="Pfam" id="PF05231">
    <property type="entry name" value="MASE1"/>
    <property type="match status" value="1"/>
</dbReference>
<dbReference type="Gene3D" id="3.20.20.450">
    <property type="entry name" value="EAL domain"/>
    <property type="match status" value="1"/>
</dbReference>
<dbReference type="GO" id="GO:0005886">
    <property type="term" value="C:plasma membrane"/>
    <property type="evidence" value="ECO:0007669"/>
    <property type="project" value="UniProtKB-SubCell"/>
</dbReference>
<dbReference type="GeneID" id="75204222"/>
<evidence type="ECO:0000313" key="24">
    <source>
        <dbReference type="Proteomes" id="UP000531916"/>
    </source>
</evidence>
<dbReference type="AlphaFoldDB" id="A0A066QAC4"/>